<feature type="binding site" evidence="10">
    <location>
        <position position="172"/>
    </location>
    <ligand>
        <name>UDP-N-acetyl-alpha-D-glucosamine</name>
        <dbReference type="ChEBI" id="CHEBI:57705"/>
    </ligand>
</feature>
<dbReference type="Pfam" id="PF03033">
    <property type="entry name" value="Glyco_transf_28"/>
    <property type="match status" value="1"/>
</dbReference>
<keyword evidence="6 10" id="KW-0573">Peptidoglycan synthesis</keyword>
<evidence type="ECO:0000256" key="10">
    <source>
        <dbReference type="HAMAP-Rule" id="MF_00033"/>
    </source>
</evidence>
<dbReference type="GO" id="GO:0005975">
    <property type="term" value="P:carbohydrate metabolic process"/>
    <property type="evidence" value="ECO:0007669"/>
    <property type="project" value="InterPro"/>
</dbReference>
<dbReference type="HAMAP" id="MF_00033">
    <property type="entry name" value="MurG"/>
    <property type="match status" value="1"/>
</dbReference>
<evidence type="ECO:0000256" key="1">
    <source>
        <dbReference type="ARBA" id="ARBA00022475"/>
    </source>
</evidence>
<comment type="similarity">
    <text evidence="10">Belongs to the glycosyltransferase 28 family. MurG subfamily.</text>
</comment>
<dbReference type="Gene3D" id="3.40.50.2000">
    <property type="entry name" value="Glycogen Phosphorylase B"/>
    <property type="match status" value="2"/>
</dbReference>
<dbReference type="GO" id="GO:0051301">
    <property type="term" value="P:cell division"/>
    <property type="evidence" value="ECO:0007669"/>
    <property type="project" value="UniProtKB-KW"/>
</dbReference>
<gene>
    <name evidence="10" type="primary">murG</name>
    <name evidence="13" type="ORF">FJY68_09855</name>
</gene>
<dbReference type="PANTHER" id="PTHR21015">
    <property type="entry name" value="UDP-N-ACETYLGLUCOSAMINE--N-ACETYLMURAMYL-(PENTAPEPTIDE) PYROPHOSPHORYL-UNDECAPRENOL N-ACETYLGLUCOSAMINE TRANSFERASE 1"/>
    <property type="match status" value="1"/>
</dbReference>
<evidence type="ECO:0000256" key="3">
    <source>
        <dbReference type="ARBA" id="ARBA00022676"/>
    </source>
</evidence>
<keyword evidence="1 10" id="KW-1003">Cell membrane</keyword>
<feature type="binding site" evidence="10">
    <location>
        <position position="193"/>
    </location>
    <ligand>
        <name>UDP-N-acetyl-alpha-D-glucosamine</name>
        <dbReference type="ChEBI" id="CHEBI:57705"/>
    </ligand>
</feature>
<comment type="caution">
    <text evidence="13">The sequence shown here is derived from an EMBL/GenBank/DDBJ whole genome shotgun (WGS) entry which is preliminary data.</text>
</comment>
<comment type="catalytic activity">
    <reaction evidence="10">
        <text>di-trans,octa-cis-undecaprenyl diphospho-N-acetyl-alpha-D-muramoyl-L-alanyl-D-glutamyl-meso-2,6-diaminopimeloyl-D-alanyl-D-alanine + UDP-N-acetyl-alpha-D-glucosamine = di-trans,octa-cis-undecaprenyl diphospho-[N-acetyl-alpha-D-glucosaminyl-(1-&gt;4)]-N-acetyl-alpha-D-muramoyl-L-alanyl-D-glutamyl-meso-2,6-diaminopimeloyl-D-alanyl-D-alanine + UDP + H(+)</text>
        <dbReference type="Rhea" id="RHEA:31227"/>
        <dbReference type="ChEBI" id="CHEBI:15378"/>
        <dbReference type="ChEBI" id="CHEBI:57705"/>
        <dbReference type="ChEBI" id="CHEBI:58223"/>
        <dbReference type="ChEBI" id="CHEBI:61387"/>
        <dbReference type="ChEBI" id="CHEBI:61388"/>
        <dbReference type="EC" id="2.4.1.227"/>
    </reaction>
</comment>
<evidence type="ECO:0000256" key="4">
    <source>
        <dbReference type="ARBA" id="ARBA00022679"/>
    </source>
</evidence>
<evidence type="ECO:0000256" key="2">
    <source>
        <dbReference type="ARBA" id="ARBA00022618"/>
    </source>
</evidence>
<organism evidence="13 14">
    <name type="scientific">candidate division WOR-3 bacterium</name>
    <dbReference type="NCBI Taxonomy" id="2052148"/>
    <lineage>
        <taxon>Bacteria</taxon>
        <taxon>Bacteria division WOR-3</taxon>
    </lineage>
</organism>
<name>A0A937XHH3_UNCW3</name>
<comment type="subcellular location">
    <subcellularLocation>
        <location evidence="10">Cell membrane</location>
        <topology evidence="10">Peripheral membrane protein</topology>
        <orientation evidence="10">Cytoplasmic side</orientation>
    </subcellularLocation>
</comment>
<sequence length="354" mass="37354">MVAECDDAGGVLKVVLGAGGTGGHVFPALALAIEMRDLGIDVLWAGRESRLESQVAAENGFAFQALASAGFYGKNIFGKTRAAWLLCRGLVQAISLLRRVKPSGVAATGGFATAALLAATEFAGTPYFLLEQNCVPGRVTSFFAPKARETFLAFPSANSLPGISSVSGNPLRRELARGARSDDGKTVLFIGGSLGARALNLAALDAAAALSNLSFVILTGRRDYDFVRSRVRSSNCELVEFTSHPEELYRKATIAVSRAGGVVLSELVAFGVPAILIPFPYATDRHQDANAEYLASVGAAEVLDQSRLSGLTSLVRTLMDDDSRRRQMEAAARSIAKPDAASTIARRIQECLAA</sequence>
<evidence type="ECO:0000256" key="6">
    <source>
        <dbReference type="ARBA" id="ARBA00022984"/>
    </source>
</evidence>
<dbReference type="EC" id="2.4.1.227" evidence="10"/>
<protein>
    <recommendedName>
        <fullName evidence="10">UDP-N-acetylglucosamine--N-acetylmuramyl-(pentapeptide) pyrophosphoryl-undecaprenol N-acetylglucosamine transferase</fullName>
        <ecNumber evidence="10">2.4.1.227</ecNumber>
    </recommendedName>
    <alternativeName>
        <fullName evidence="10">Undecaprenyl-PP-MurNAc-pentapeptide-UDPGlcNAc GlcNAc transferase</fullName>
    </alternativeName>
</protein>
<feature type="binding site" evidence="10">
    <location>
        <begin position="21"/>
        <end position="23"/>
    </location>
    <ligand>
        <name>UDP-N-acetyl-alpha-D-glucosamine</name>
        <dbReference type="ChEBI" id="CHEBI:57705"/>
    </ligand>
</feature>
<dbReference type="GO" id="GO:0050511">
    <property type="term" value="F:undecaprenyldiphospho-muramoylpentapeptide beta-N-acetylglucosaminyltransferase activity"/>
    <property type="evidence" value="ECO:0007669"/>
    <property type="project" value="UniProtKB-UniRule"/>
</dbReference>
<dbReference type="GO" id="GO:0005886">
    <property type="term" value="C:plasma membrane"/>
    <property type="evidence" value="ECO:0007669"/>
    <property type="project" value="UniProtKB-SubCell"/>
</dbReference>
<keyword evidence="3 10" id="KW-0328">Glycosyltransferase</keyword>
<keyword evidence="7 10" id="KW-0472">Membrane</keyword>
<evidence type="ECO:0000256" key="8">
    <source>
        <dbReference type="ARBA" id="ARBA00023306"/>
    </source>
</evidence>
<dbReference type="Pfam" id="PF04101">
    <property type="entry name" value="Glyco_tran_28_C"/>
    <property type="match status" value="1"/>
</dbReference>
<keyword evidence="2 10" id="KW-0132">Cell division</keyword>
<evidence type="ECO:0000313" key="13">
    <source>
        <dbReference type="EMBL" id="MBM3332131.1"/>
    </source>
</evidence>
<dbReference type="GO" id="GO:0071555">
    <property type="term" value="P:cell wall organization"/>
    <property type="evidence" value="ECO:0007669"/>
    <property type="project" value="UniProtKB-KW"/>
</dbReference>
<keyword evidence="5 10" id="KW-0133">Cell shape</keyword>
<accession>A0A937XHH3</accession>
<keyword evidence="9 10" id="KW-0961">Cell wall biogenesis/degradation</keyword>
<evidence type="ECO:0000313" key="14">
    <source>
        <dbReference type="Proteomes" id="UP000779900"/>
    </source>
</evidence>
<reference evidence="13" key="1">
    <citation type="submission" date="2019-03" db="EMBL/GenBank/DDBJ databases">
        <title>Lake Tanganyika Metagenome-Assembled Genomes (MAGs).</title>
        <authorList>
            <person name="Tran P."/>
        </authorList>
    </citation>
    <scope>NUCLEOTIDE SEQUENCE</scope>
    <source>
        <strain evidence="13">K_DeepCast_150m_m2_040</strain>
    </source>
</reference>
<comment type="caution">
    <text evidence="10">Lacks conserved residue(s) required for the propagation of feature annotation.</text>
</comment>
<evidence type="ECO:0000259" key="12">
    <source>
        <dbReference type="Pfam" id="PF04101"/>
    </source>
</evidence>
<feature type="binding site" evidence="10">
    <location>
        <position position="133"/>
    </location>
    <ligand>
        <name>UDP-N-acetyl-alpha-D-glucosamine</name>
        <dbReference type="ChEBI" id="CHEBI:57705"/>
    </ligand>
</feature>
<evidence type="ECO:0000256" key="9">
    <source>
        <dbReference type="ARBA" id="ARBA00023316"/>
    </source>
</evidence>
<feature type="domain" description="Glycosyltransferase family 28 N-terminal" evidence="11">
    <location>
        <begin position="14"/>
        <end position="150"/>
    </location>
</feature>
<evidence type="ECO:0000256" key="5">
    <source>
        <dbReference type="ARBA" id="ARBA00022960"/>
    </source>
</evidence>
<keyword evidence="4 10" id="KW-0808">Transferase</keyword>
<dbReference type="InterPro" id="IPR007235">
    <property type="entry name" value="Glyco_trans_28_C"/>
</dbReference>
<feature type="domain" description="Glycosyl transferase family 28 C-terminal" evidence="12">
    <location>
        <begin position="186"/>
        <end position="342"/>
    </location>
</feature>
<dbReference type="InterPro" id="IPR004276">
    <property type="entry name" value="GlycoTrans_28_N"/>
</dbReference>
<feature type="binding site" evidence="10">
    <location>
        <position position="287"/>
    </location>
    <ligand>
        <name>UDP-N-acetyl-alpha-D-glucosamine</name>
        <dbReference type="ChEBI" id="CHEBI:57705"/>
    </ligand>
</feature>
<dbReference type="GO" id="GO:0008360">
    <property type="term" value="P:regulation of cell shape"/>
    <property type="evidence" value="ECO:0007669"/>
    <property type="project" value="UniProtKB-KW"/>
</dbReference>
<dbReference type="AlphaFoldDB" id="A0A937XHH3"/>
<dbReference type="CDD" id="cd03785">
    <property type="entry name" value="GT28_MurG"/>
    <property type="match status" value="1"/>
</dbReference>
<keyword evidence="8 10" id="KW-0131">Cell cycle</keyword>
<dbReference type="InterPro" id="IPR006009">
    <property type="entry name" value="GlcNAc_MurG"/>
</dbReference>
<dbReference type="SUPFAM" id="SSF53756">
    <property type="entry name" value="UDP-Glycosyltransferase/glycogen phosphorylase"/>
    <property type="match status" value="1"/>
</dbReference>
<comment type="pathway">
    <text evidence="10">Cell wall biogenesis; peptidoglycan biosynthesis.</text>
</comment>
<dbReference type="EMBL" id="VGIR01000062">
    <property type="protein sequence ID" value="MBM3332131.1"/>
    <property type="molecule type" value="Genomic_DNA"/>
</dbReference>
<dbReference type="GO" id="GO:0009252">
    <property type="term" value="P:peptidoglycan biosynthetic process"/>
    <property type="evidence" value="ECO:0007669"/>
    <property type="project" value="UniProtKB-UniRule"/>
</dbReference>
<comment type="function">
    <text evidence="10">Cell wall formation. Catalyzes the transfer of a GlcNAc subunit on undecaprenyl-pyrophosphoryl-MurNAc-pentapeptide (lipid intermediate I) to form undecaprenyl-pyrophosphoryl-MurNAc-(pentapeptide)GlcNAc (lipid intermediate II).</text>
</comment>
<evidence type="ECO:0000256" key="7">
    <source>
        <dbReference type="ARBA" id="ARBA00023136"/>
    </source>
</evidence>
<dbReference type="Proteomes" id="UP000779900">
    <property type="component" value="Unassembled WGS sequence"/>
</dbReference>
<evidence type="ECO:0000259" key="11">
    <source>
        <dbReference type="Pfam" id="PF03033"/>
    </source>
</evidence>
<proteinExistence type="inferred from homology"/>
<dbReference type="PANTHER" id="PTHR21015:SF22">
    <property type="entry name" value="GLYCOSYLTRANSFERASE"/>
    <property type="match status" value="1"/>
</dbReference>